<evidence type="ECO:0000313" key="3">
    <source>
        <dbReference type="Proteomes" id="UP000325313"/>
    </source>
</evidence>
<evidence type="ECO:0000313" key="2">
    <source>
        <dbReference type="EMBL" id="KAA1070963.1"/>
    </source>
</evidence>
<gene>
    <name evidence="2" type="ORF">PGTUg99_013671</name>
</gene>
<organism evidence="2 3">
    <name type="scientific">Puccinia graminis f. sp. tritici</name>
    <dbReference type="NCBI Taxonomy" id="56615"/>
    <lineage>
        <taxon>Eukaryota</taxon>
        <taxon>Fungi</taxon>
        <taxon>Dikarya</taxon>
        <taxon>Basidiomycota</taxon>
        <taxon>Pucciniomycotina</taxon>
        <taxon>Pucciniomycetes</taxon>
        <taxon>Pucciniales</taxon>
        <taxon>Pucciniaceae</taxon>
        <taxon>Puccinia</taxon>
    </lineage>
</organism>
<accession>A0A5B0M3W4</accession>
<dbReference type="PANTHER" id="PTHR33246:SF51">
    <property type="entry name" value="MYB_SANT-LIKE DOMAIN-CONTAINING PROTEIN"/>
    <property type="match status" value="1"/>
</dbReference>
<reference evidence="2 3" key="1">
    <citation type="submission" date="2019-05" db="EMBL/GenBank/DDBJ databases">
        <title>Emergence of the Ug99 lineage of the wheat stem rust pathogen through somatic hybridization.</title>
        <authorList>
            <person name="Li F."/>
            <person name="Upadhyaya N.M."/>
            <person name="Sperschneider J."/>
            <person name="Matny O."/>
            <person name="Nguyen-Phuc H."/>
            <person name="Mago R."/>
            <person name="Raley C."/>
            <person name="Miller M.E."/>
            <person name="Silverstein K.A.T."/>
            <person name="Henningsen E."/>
            <person name="Hirsch C.D."/>
            <person name="Visser B."/>
            <person name="Pretorius Z.A."/>
            <person name="Steffenson B.J."/>
            <person name="Schwessinger B."/>
            <person name="Dodds P.N."/>
            <person name="Figueroa M."/>
        </authorList>
    </citation>
    <scope>NUCLEOTIDE SEQUENCE [LARGE SCALE GENOMIC DNA]</scope>
    <source>
        <strain evidence="2 3">Ug99</strain>
    </source>
</reference>
<sequence length="178" mass="19318">MCFSQLDPSLMTQVQSRGTLARPLIVTRGANWNPNRLHCEAEDSTTPYAKGDGDLSRGTRANQEAVQQKAKDKRTKSPGRARKTGRSSQISALGSSVPSPSQSTEPGLAPTQSQPSGPDVNPPFNLEDYENVCGYLEEEANYTRLYGDGSKTTVGTTKVTKAAAYDIFVIYINDNSNR</sequence>
<dbReference type="AlphaFoldDB" id="A0A5B0M3W4"/>
<proteinExistence type="predicted"/>
<comment type="caution">
    <text evidence="2">The sequence shown here is derived from an EMBL/GenBank/DDBJ whole genome shotgun (WGS) entry which is preliminary data.</text>
</comment>
<evidence type="ECO:0000256" key="1">
    <source>
        <dbReference type="SAM" id="MobiDB-lite"/>
    </source>
</evidence>
<dbReference type="Proteomes" id="UP000325313">
    <property type="component" value="Unassembled WGS sequence"/>
</dbReference>
<feature type="region of interest" description="Disordered" evidence="1">
    <location>
        <begin position="35"/>
        <end position="126"/>
    </location>
</feature>
<feature type="compositionally biased region" description="Basic residues" evidence="1">
    <location>
        <begin position="71"/>
        <end position="85"/>
    </location>
</feature>
<dbReference type="PANTHER" id="PTHR33246">
    <property type="entry name" value="CCHC-TYPE DOMAIN-CONTAINING PROTEIN"/>
    <property type="match status" value="1"/>
</dbReference>
<feature type="compositionally biased region" description="Polar residues" evidence="1">
    <location>
        <begin position="86"/>
        <end position="116"/>
    </location>
</feature>
<protein>
    <submittedName>
        <fullName evidence="2">Uncharacterized protein</fullName>
    </submittedName>
</protein>
<name>A0A5B0M3W4_PUCGR</name>
<dbReference type="EMBL" id="VDEP01000482">
    <property type="protein sequence ID" value="KAA1070963.1"/>
    <property type="molecule type" value="Genomic_DNA"/>
</dbReference>